<evidence type="ECO:0000256" key="1">
    <source>
        <dbReference type="SAM" id="MobiDB-lite"/>
    </source>
</evidence>
<feature type="region of interest" description="Disordered" evidence="1">
    <location>
        <begin position="75"/>
        <end position="96"/>
    </location>
</feature>
<accession>A0A922M3T8</accession>
<sequence length="154" mass="17958">MDDGETLLWDKSRRKRNMEMVEDNKEKDNKPEMEEEEGTDKLLASKSEAGLSEHKSANVLTDETKITSTEEEKLEIENTEHLRESVNTKDVGETSNSAPIKIDVSKFQITKQQLQKDYDNEAIFTNEEIHAKLFVIDRQMARRLHPNNRRKVLR</sequence>
<feature type="region of interest" description="Disordered" evidence="1">
    <location>
        <begin position="1"/>
        <end position="58"/>
    </location>
</feature>
<feature type="compositionally biased region" description="Basic and acidic residues" evidence="1">
    <location>
        <begin position="75"/>
        <end position="92"/>
    </location>
</feature>
<evidence type="ECO:0000313" key="2">
    <source>
        <dbReference type="EMBL" id="KAH9629334.1"/>
    </source>
</evidence>
<dbReference type="EMBL" id="JACEFF010000870">
    <property type="protein sequence ID" value="KAH9629334.1"/>
    <property type="molecule type" value="Genomic_DNA"/>
</dbReference>
<evidence type="ECO:0000313" key="3">
    <source>
        <dbReference type="Proteomes" id="UP000814243"/>
    </source>
</evidence>
<comment type="caution">
    <text evidence="2">The sequence shown here is derived from an EMBL/GenBank/DDBJ whole genome shotgun (WGS) entry which is preliminary data.</text>
</comment>
<name>A0A922M3T8_SPOEX</name>
<organism evidence="2 3">
    <name type="scientific">Spodoptera exigua</name>
    <name type="common">Beet armyworm</name>
    <name type="synonym">Noctua fulgens</name>
    <dbReference type="NCBI Taxonomy" id="7107"/>
    <lineage>
        <taxon>Eukaryota</taxon>
        <taxon>Metazoa</taxon>
        <taxon>Ecdysozoa</taxon>
        <taxon>Arthropoda</taxon>
        <taxon>Hexapoda</taxon>
        <taxon>Insecta</taxon>
        <taxon>Pterygota</taxon>
        <taxon>Neoptera</taxon>
        <taxon>Endopterygota</taxon>
        <taxon>Lepidoptera</taxon>
        <taxon>Glossata</taxon>
        <taxon>Ditrysia</taxon>
        <taxon>Noctuoidea</taxon>
        <taxon>Noctuidae</taxon>
        <taxon>Amphipyrinae</taxon>
        <taxon>Spodoptera</taxon>
    </lineage>
</organism>
<protein>
    <submittedName>
        <fullName evidence="2">Uncharacterized protein</fullName>
    </submittedName>
</protein>
<gene>
    <name evidence="2" type="ORF">HF086_017709</name>
</gene>
<feature type="compositionally biased region" description="Basic and acidic residues" evidence="1">
    <location>
        <begin position="17"/>
        <end position="32"/>
    </location>
</feature>
<reference evidence="2" key="1">
    <citation type="journal article" date="2021" name="G3 (Bethesda)">
        <title>Genome and transcriptome analysis of the beet armyworm Spodoptera exigua reveals targets for pest control. .</title>
        <authorList>
            <person name="Simon S."/>
            <person name="Breeschoten T."/>
            <person name="Jansen H.J."/>
            <person name="Dirks R.P."/>
            <person name="Schranz M.E."/>
            <person name="Ros V.I.D."/>
        </authorList>
    </citation>
    <scope>NUCLEOTIDE SEQUENCE</scope>
    <source>
        <strain evidence="2">TB_SE_WUR_2020</strain>
    </source>
</reference>
<dbReference type="AlphaFoldDB" id="A0A922M3T8"/>
<proteinExistence type="predicted"/>
<dbReference type="Proteomes" id="UP000814243">
    <property type="component" value="Unassembled WGS sequence"/>
</dbReference>
<dbReference type="Gene3D" id="1.10.20.140">
    <property type="match status" value="1"/>
</dbReference>